<feature type="compositionally biased region" description="Basic and acidic residues" evidence="2">
    <location>
        <begin position="1"/>
        <end position="16"/>
    </location>
</feature>
<dbReference type="SUPFAM" id="SSF143437">
    <property type="entry name" value="THUMP domain-like"/>
    <property type="match status" value="1"/>
</dbReference>
<dbReference type="STRING" id="743788.S8DY81"/>
<dbReference type="Gene3D" id="3.30.2300.10">
    <property type="entry name" value="THUMP superfamily"/>
    <property type="match status" value="1"/>
</dbReference>
<dbReference type="PROSITE" id="PS51165">
    <property type="entry name" value="THUMP"/>
    <property type="match status" value="1"/>
</dbReference>
<dbReference type="GO" id="GO:0003723">
    <property type="term" value="F:RNA binding"/>
    <property type="evidence" value="ECO:0007669"/>
    <property type="project" value="UniProtKB-UniRule"/>
</dbReference>
<name>S8DY81_FOMSC</name>
<keyword evidence="5" id="KW-1185">Reference proteome</keyword>
<dbReference type="FunCoup" id="S8DY81">
    <property type="interactions" value="599"/>
</dbReference>
<gene>
    <name evidence="4" type="ORF">FOMPIDRAFT_62568</name>
</gene>
<evidence type="ECO:0000313" key="5">
    <source>
        <dbReference type="Proteomes" id="UP000015241"/>
    </source>
</evidence>
<evidence type="ECO:0000259" key="3">
    <source>
        <dbReference type="PROSITE" id="PS51165"/>
    </source>
</evidence>
<dbReference type="Pfam" id="PF02926">
    <property type="entry name" value="THUMP"/>
    <property type="match status" value="1"/>
</dbReference>
<dbReference type="CDD" id="cd11717">
    <property type="entry name" value="THUMP_THUMPD1_like"/>
    <property type="match status" value="1"/>
</dbReference>
<dbReference type="InterPro" id="IPR004114">
    <property type="entry name" value="THUMP_dom"/>
</dbReference>
<protein>
    <recommendedName>
        <fullName evidence="3">THUMP domain-containing protein</fullName>
    </recommendedName>
</protein>
<dbReference type="PANTHER" id="PTHR13452">
    <property type="entry name" value="THUMP DOMAIN CONTAINING PROTEIN 1-RELATED"/>
    <property type="match status" value="1"/>
</dbReference>
<dbReference type="GO" id="GO:0006400">
    <property type="term" value="P:tRNA modification"/>
    <property type="evidence" value="ECO:0007669"/>
    <property type="project" value="InterPro"/>
</dbReference>
<keyword evidence="1" id="KW-0694">RNA-binding</keyword>
<dbReference type="PANTHER" id="PTHR13452:SF10">
    <property type="entry name" value="THUMP DOMAIN-CONTAINING PROTEIN 1"/>
    <property type="match status" value="1"/>
</dbReference>
<dbReference type="Proteomes" id="UP000015241">
    <property type="component" value="Unassembled WGS sequence"/>
</dbReference>
<dbReference type="eggNOG" id="KOG3943">
    <property type="taxonomic scope" value="Eukaryota"/>
</dbReference>
<dbReference type="FunFam" id="3.30.2300.10:FF:000001">
    <property type="entry name" value="THUMP domain-containing protein 1"/>
    <property type="match status" value="1"/>
</dbReference>
<dbReference type="InterPro" id="IPR040183">
    <property type="entry name" value="THUMPD1-like"/>
</dbReference>
<dbReference type="HOGENOM" id="CLU_039352_2_3_1"/>
<feature type="region of interest" description="Disordered" evidence="2">
    <location>
        <begin position="265"/>
        <end position="285"/>
    </location>
</feature>
<feature type="region of interest" description="Disordered" evidence="2">
    <location>
        <begin position="1"/>
        <end position="30"/>
    </location>
</feature>
<proteinExistence type="predicted"/>
<organism evidence="4 5">
    <name type="scientific">Fomitopsis schrenkii</name>
    <name type="common">Brown rot fungus</name>
    <dbReference type="NCBI Taxonomy" id="2126942"/>
    <lineage>
        <taxon>Eukaryota</taxon>
        <taxon>Fungi</taxon>
        <taxon>Dikarya</taxon>
        <taxon>Basidiomycota</taxon>
        <taxon>Agaricomycotina</taxon>
        <taxon>Agaricomycetes</taxon>
        <taxon>Polyporales</taxon>
        <taxon>Fomitopsis</taxon>
    </lineage>
</organism>
<feature type="domain" description="THUMP" evidence="3">
    <location>
        <begin position="139"/>
        <end position="245"/>
    </location>
</feature>
<dbReference type="EMBL" id="KE504194">
    <property type="protein sequence ID" value="EPS96098.1"/>
    <property type="molecule type" value="Genomic_DNA"/>
</dbReference>
<dbReference type="OrthoDB" id="367221at2759"/>
<sequence>MASENKEGKRKSDGRDKGRRRYRSDGTPVWGQRVVDGPGVWVTCVKGKEKQTVGEVYNLFGSLASELWPEEAIGEDGEDGEEGGADELEKQIAKEVESMKRPRKEQRFANCQTNTPCVVFISCKPPVDPVQLVVKHVQNVMNAGVTQTRFTQRLTPVSATCVANLPEVISVCKRVIVPFFEEDPEKVYRYKIELRMRNHNTISRSALIDGLAKAIPERHIVDLNNAEVFILVEVFKSICGMSVVKEYHRLHKFNVMEIAHAKNGDAKEESRVPVPAKAADGDSSQ</sequence>
<evidence type="ECO:0000313" key="4">
    <source>
        <dbReference type="EMBL" id="EPS96098.1"/>
    </source>
</evidence>
<dbReference type="AlphaFoldDB" id="S8DY81"/>
<reference evidence="4 5" key="1">
    <citation type="journal article" date="2012" name="Science">
        <title>The Paleozoic origin of enzymatic lignin decomposition reconstructed from 31 fungal genomes.</title>
        <authorList>
            <person name="Floudas D."/>
            <person name="Binder M."/>
            <person name="Riley R."/>
            <person name="Barry K."/>
            <person name="Blanchette R.A."/>
            <person name="Henrissat B."/>
            <person name="Martinez A.T."/>
            <person name="Otillar R."/>
            <person name="Spatafora J.W."/>
            <person name="Yadav J.S."/>
            <person name="Aerts A."/>
            <person name="Benoit I."/>
            <person name="Boyd A."/>
            <person name="Carlson A."/>
            <person name="Copeland A."/>
            <person name="Coutinho P.M."/>
            <person name="de Vries R.P."/>
            <person name="Ferreira P."/>
            <person name="Findley K."/>
            <person name="Foster B."/>
            <person name="Gaskell J."/>
            <person name="Glotzer D."/>
            <person name="Gorecki P."/>
            <person name="Heitman J."/>
            <person name="Hesse C."/>
            <person name="Hori C."/>
            <person name="Igarashi K."/>
            <person name="Jurgens J.A."/>
            <person name="Kallen N."/>
            <person name="Kersten P."/>
            <person name="Kohler A."/>
            <person name="Kuees U."/>
            <person name="Kumar T.K.A."/>
            <person name="Kuo A."/>
            <person name="LaButti K."/>
            <person name="Larrondo L.F."/>
            <person name="Lindquist E."/>
            <person name="Ling A."/>
            <person name="Lombard V."/>
            <person name="Lucas S."/>
            <person name="Lundell T."/>
            <person name="Martin R."/>
            <person name="McLaughlin D.J."/>
            <person name="Morgenstern I."/>
            <person name="Morin E."/>
            <person name="Murat C."/>
            <person name="Nagy L.G."/>
            <person name="Nolan M."/>
            <person name="Ohm R.A."/>
            <person name="Patyshakuliyeva A."/>
            <person name="Rokas A."/>
            <person name="Ruiz-Duenas F.J."/>
            <person name="Sabat G."/>
            <person name="Salamov A."/>
            <person name="Samejima M."/>
            <person name="Schmutz J."/>
            <person name="Slot J.C."/>
            <person name="St John F."/>
            <person name="Stenlid J."/>
            <person name="Sun H."/>
            <person name="Sun S."/>
            <person name="Syed K."/>
            <person name="Tsang A."/>
            <person name="Wiebenga A."/>
            <person name="Young D."/>
            <person name="Pisabarro A."/>
            <person name="Eastwood D.C."/>
            <person name="Martin F."/>
            <person name="Cullen D."/>
            <person name="Grigoriev I.V."/>
            <person name="Hibbett D.S."/>
        </authorList>
    </citation>
    <scope>NUCLEOTIDE SEQUENCE</scope>
    <source>
        <strain evidence="5">FP-58527</strain>
    </source>
</reference>
<evidence type="ECO:0000256" key="2">
    <source>
        <dbReference type="SAM" id="MobiDB-lite"/>
    </source>
</evidence>
<dbReference type="InParanoid" id="S8DY81"/>
<accession>S8DY81</accession>
<evidence type="ECO:0000256" key="1">
    <source>
        <dbReference type="PROSITE-ProRule" id="PRU00529"/>
    </source>
</evidence>